<dbReference type="GO" id="GO:0005634">
    <property type="term" value="C:nucleus"/>
    <property type="evidence" value="ECO:0007669"/>
    <property type="project" value="UniProtKB-SubCell"/>
</dbReference>
<evidence type="ECO:0000256" key="7">
    <source>
        <dbReference type="ARBA" id="ARBA00023125"/>
    </source>
</evidence>
<dbReference type="AlphaFoldDB" id="A0AAN9J557"/>
<gene>
    <name evidence="15" type="ORF">RIF29_07561</name>
</gene>
<dbReference type="GO" id="GO:0009736">
    <property type="term" value="P:cytokinin-activated signaling pathway"/>
    <property type="evidence" value="ECO:0007669"/>
    <property type="project" value="UniProtKB-KW"/>
</dbReference>
<dbReference type="InterPro" id="IPR017053">
    <property type="entry name" value="Response_reg_B-typ_pln"/>
</dbReference>
<feature type="region of interest" description="Disordered" evidence="13">
    <location>
        <begin position="588"/>
        <end position="614"/>
    </location>
</feature>
<evidence type="ECO:0000256" key="3">
    <source>
        <dbReference type="ARBA" id="ARBA00022553"/>
    </source>
</evidence>
<accession>A0AAN9J557</accession>
<evidence type="ECO:0000256" key="4">
    <source>
        <dbReference type="ARBA" id="ARBA00022864"/>
    </source>
</evidence>
<evidence type="ECO:0000256" key="12">
    <source>
        <dbReference type="PROSITE-ProRule" id="PRU00169"/>
    </source>
</evidence>
<dbReference type="PIRSF" id="PIRSF036392">
    <property type="entry name" value="RR_ARR_type-B"/>
    <property type="match status" value="1"/>
</dbReference>
<keyword evidence="5 11" id="KW-0902">Two-component regulatory system</keyword>
<feature type="compositionally biased region" description="Polar residues" evidence="13">
    <location>
        <begin position="170"/>
        <end position="180"/>
    </location>
</feature>
<evidence type="ECO:0000256" key="1">
    <source>
        <dbReference type="ARBA" id="ARBA00004123"/>
    </source>
</evidence>
<evidence type="ECO:0000256" key="2">
    <source>
        <dbReference type="ARBA" id="ARBA00006015"/>
    </source>
</evidence>
<name>A0AAN9J557_CROPI</name>
<proteinExistence type="inferred from homology"/>
<protein>
    <recommendedName>
        <fullName evidence="11">Two-component response regulator</fullName>
    </recommendedName>
</protein>
<evidence type="ECO:0000313" key="16">
    <source>
        <dbReference type="Proteomes" id="UP001372338"/>
    </source>
</evidence>
<evidence type="ECO:0000256" key="11">
    <source>
        <dbReference type="PIRNR" id="PIRNR036392"/>
    </source>
</evidence>
<evidence type="ECO:0000259" key="14">
    <source>
        <dbReference type="PROSITE" id="PS50110"/>
    </source>
</evidence>
<dbReference type="EMBL" id="JAYWIO010000001">
    <property type="protein sequence ID" value="KAK7291974.1"/>
    <property type="molecule type" value="Genomic_DNA"/>
</dbReference>
<dbReference type="CDD" id="cd17584">
    <property type="entry name" value="REC_typeB_ARR-like"/>
    <property type="match status" value="1"/>
</dbReference>
<dbReference type="InterPro" id="IPR045279">
    <property type="entry name" value="ARR-like"/>
</dbReference>
<dbReference type="InterPro" id="IPR001789">
    <property type="entry name" value="Sig_transdc_resp-reg_receiver"/>
</dbReference>
<evidence type="ECO:0000256" key="13">
    <source>
        <dbReference type="SAM" id="MobiDB-lite"/>
    </source>
</evidence>
<feature type="domain" description="Response regulatory" evidence="14">
    <location>
        <begin position="27"/>
        <end position="142"/>
    </location>
</feature>
<keyword evidence="16" id="KW-1185">Reference proteome</keyword>
<dbReference type="GO" id="GO:0003677">
    <property type="term" value="F:DNA binding"/>
    <property type="evidence" value="ECO:0007669"/>
    <property type="project" value="UniProtKB-KW"/>
</dbReference>
<evidence type="ECO:0000313" key="15">
    <source>
        <dbReference type="EMBL" id="KAK7291974.1"/>
    </source>
</evidence>
<feature type="compositionally biased region" description="Acidic residues" evidence="13">
    <location>
        <begin position="192"/>
        <end position="209"/>
    </location>
</feature>
<feature type="region of interest" description="Disordered" evidence="13">
    <location>
        <begin position="149"/>
        <end position="217"/>
    </location>
</feature>
<dbReference type="Gene3D" id="1.10.10.60">
    <property type="entry name" value="Homeodomain-like"/>
    <property type="match status" value="1"/>
</dbReference>
<sequence length="688" mass="75351">MAENQKGGGSSSLGDENGRDRFPVGMRVLAVDDDRTCIKVLENMLRSCQYHVTATTSSIKALEMLRQNRNKFDLVISDVKMPDIDGFKLLELVGLEMDLPVIMLSGHRDKELVMKGVLHGACDYLLKPVRIEELQNIWQHVVRKKIDRKDQNKAAANVEEASNMVGEGSQGTASENNSDPNVKAGQKRKEQSEEEEEDDEENEGEDEEPSTQKKPRLVWDAELHRKFIDAVNQLSLENAVPKKILDLMNVEGLTRENVASHLQKFRLGLRKATQQGNSVAAAMSGISDPYLQMGSIDGYRDFRTSSGSRRISSTTLPSYASGGIYCGLNPTTGSSMGGISSSLAQWQPVQSQNMMNSSVNNLVRNFPLSMLAANQSSSLLHSTPTSVELNQLQQSNCTTGFRQSIPIDNSTGFSVPSVFTDRKPTIVTANYPLSGLSSNHLLLQGNSPPTHNLGAFRNPSSLGAAPANTETFNTGISGSSNVLEYTERWQSAAQLSNFPNNSLPLNEALNSNQLPPNSLRFSSSASHIGNSPVDFSSTSAIHVPLEDAMGERQCQDGLLGNILQASCSTQRQSWEDHKQHYSENMSNTFNPSSSLISPNGDTSYLGQSSNQNNADCSERVDASLVGQMNEAERMKLNEACIFQQMNSPEGFSQNTFGFLDDIIIEMNKQILYSAGVSVFLKFDCSFGK</sequence>
<dbReference type="Pfam" id="PF00072">
    <property type="entry name" value="Response_reg"/>
    <property type="match status" value="1"/>
</dbReference>
<dbReference type="Pfam" id="PF00249">
    <property type="entry name" value="Myb_DNA-binding"/>
    <property type="match status" value="1"/>
</dbReference>
<keyword evidence="10 11" id="KW-0539">Nucleus</keyword>
<comment type="subcellular location">
    <subcellularLocation>
        <location evidence="1 11">Nucleus</location>
    </subcellularLocation>
</comment>
<dbReference type="PROSITE" id="PS50110">
    <property type="entry name" value="RESPONSE_REGULATORY"/>
    <property type="match status" value="1"/>
</dbReference>
<dbReference type="SMART" id="SM00448">
    <property type="entry name" value="REC"/>
    <property type="match status" value="1"/>
</dbReference>
<dbReference type="PANTHER" id="PTHR43874:SF205">
    <property type="entry name" value="TWO-COMPONENT RESPONSE REGULATOR ORR23"/>
    <property type="match status" value="1"/>
</dbReference>
<keyword evidence="3 12" id="KW-0597">Phosphoprotein</keyword>
<evidence type="ECO:0000256" key="6">
    <source>
        <dbReference type="ARBA" id="ARBA00023015"/>
    </source>
</evidence>
<dbReference type="Gene3D" id="3.40.50.2300">
    <property type="match status" value="1"/>
</dbReference>
<dbReference type="GO" id="GO:0000160">
    <property type="term" value="P:phosphorelay signal transduction system"/>
    <property type="evidence" value="ECO:0007669"/>
    <property type="project" value="UniProtKB-KW"/>
</dbReference>
<dbReference type="FunFam" id="1.10.10.60:FF:000007">
    <property type="entry name" value="Two-component response regulator"/>
    <property type="match status" value="1"/>
</dbReference>
<dbReference type="InterPro" id="IPR011006">
    <property type="entry name" value="CheY-like_superfamily"/>
</dbReference>
<dbReference type="InterPro" id="IPR006447">
    <property type="entry name" value="Myb_dom_plants"/>
</dbReference>
<dbReference type="Proteomes" id="UP001372338">
    <property type="component" value="Unassembled WGS sequence"/>
</dbReference>
<keyword evidence="7 11" id="KW-0238">DNA-binding</keyword>
<dbReference type="PANTHER" id="PTHR43874">
    <property type="entry name" value="TWO-COMPONENT RESPONSE REGULATOR"/>
    <property type="match status" value="1"/>
</dbReference>
<reference evidence="15 16" key="1">
    <citation type="submission" date="2024-01" db="EMBL/GenBank/DDBJ databases">
        <title>The genomes of 5 underutilized Papilionoideae crops provide insights into root nodulation and disease resistanc.</title>
        <authorList>
            <person name="Yuan L."/>
        </authorList>
    </citation>
    <scope>NUCLEOTIDE SEQUENCE [LARGE SCALE GENOMIC DNA]</scope>
    <source>
        <strain evidence="15">ZHUSHIDOU_FW_LH</strain>
        <tissue evidence="15">Leaf</tissue>
    </source>
</reference>
<evidence type="ECO:0000256" key="9">
    <source>
        <dbReference type="ARBA" id="ARBA00023163"/>
    </source>
</evidence>
<keyword evidence="6 11" id="KW-0805">Transcription regulation</keyword>
<evidence type="ECO:0000256" key="8">
    <source>
        <dbReference type="ARBA" id="ARBA00023159"/>
    </source>
</evidence>
<keyword evidence="9 11" id="KW-0804">Transcription</keyword>
<dbReference type="InterPro" id="IPR001005">
    <property type="entry name" value="SANT/Myb"/>
</dbReference>
<organism evidence="15 16">
    <name type="scientific">Crotalaria pallida</name>
    <name type="common">Smooth rattlebox</name>
    <name type="synonym">Crotalaria striata</name>
    <dbReference type="NCBI Taxonomy" id="3830"/>
    <lineage>
        <taxon>Eukaryota</taxon>
        <taxon>Viridiplantae</taxon>
        <taxon>Streptophyta</taxon>
        <taxon>Embryophyta</taxon>
        <taxon>Tracheophyta</taxon>
        <taxon>Spermatophyta</taxon>
        <taxon>Magnoliopsida</taxon>
        <taxon>eudicotyledons</taxon>
        <taxon>Gunneridae</taxon>
        <taxon>Pentapetalae</taxon>
        <taxon>rosids</taxon>
        <taxon>fabids</taxon>
        <taxon>Fabales</taxon>
        <taxon>Fabaceae</taxon>
        <taxon>Papilionoideae</taxon>
        <taxon>50 kb inversion clade</taxon>
        <taxon>genistoids sensu lato</taxon>
        <taxon>core genistoids</taxon>
        <taxon>Crotalarieae</taxon>
        <taxon>Crotalaria</taxon>
    </lineage>
</organism>
<comment type="similarity">
    <text evidence="2">Belongs to the ARR family. Type-B subfamily.</text>
</comment>
<dbReference type="SUPFAM" id="SSF52172">
    <property type="entry name" value="CheY-like"/>
    <property type="match status" value="1"/>
</dbReference>
<evidence type="ECO:0000256" key="5">
    <source>
        <dbReference type="ARBA" id="ARBA00023012"/>
    </source>
</evidence>
<feature type="modified residue" description="4-aspartylphosphate" evidence="12">
    <location>
        <position position="78"/>
    </location>
</feature>
<dbReference type="NCBIfam" id="TIGR01557">
    <property type="entry name" value="myb_SHAQKYF"/>
    <property type="match status" value="1"/>
</dbReference>
<dbReference type="SUPFAM" id="SSF46689">
    <property type="entry name" value="Homeodomain-like"/>
    <property type="match status" value="1"/>
</dbReference>
<dbReference type="GO" id="GO:0003700">
    <property type="term" value="F:DNA-binding transcription factor activity"/>
    <property type="evidence" value="ECO:0007669"/>
    <property type="project" value="UniProtKB-UniRule"/>
</dbReference>
<comment type="caution">
    <text evidence="15">The sequence shown here is derived from an EMBL/GenBank/DDBJ whole genome shotgun (WGS) entry which is preliminary data.</text>
</comment>
<keyword evidence="8 11" id="KW-0010">Activator</keyword>
<dbReference type="InterPro" id="IPR009057">
    <property type="entry name" value="Homeodomain-like_sf"/>
</dbReference>
<comment type="function">
    <text evidence="11">Transcriptional activator that binds specific DNA sequence.</text>
</comment>
<evidence type="ECO:0000256" key="10">
    <source>
        <dbReference type="ARBA" id="ARBA00023242"/>
    </source>
</evidence>
<keyword evidence="4" id="KW-0932">Cytokinin signaling pathway</keyword>